<evidence type="ECO:0000313" key="1">
    <source>
        <dbReference type="EMBL" id="KAJ9070094.1"/>
    </source>
</evidence>
<dbReference type="Proteomes" id="UP001165960">
    <property type="component" value="Unassembled WGS sequence"/>
</dbReference>
<accession>A0ACC2T6B3</accession>
<dbReference type="EMBL" id="QTSX02003592">
    <property type="protein sequence ID" value="KAJ9070094.1"/>
    <property type="molecule type" value="Genomic_DNA"/>
</dbReference>
<gene>
    <name evidence="1" type="ORF">DSO57_1011925</name>
</gene>
<evidence type="ECO:0000313" key="2">
    <source>
        <dbReference type="Proteomes" id="UP001165960"/>
    </source>
</evidence>
<reference evidence="1" key="1">
    <citation type="submission" date="2022-04" db="EMBL/GenBank/DDBJ databases">
        <title>Genome of the entomopathogenic fungus Entomophthora muscae.</title>
        <authorList>
            <person name="Elya C."/>
            <person name="Lovett B.R."/>
            <person name="Lee E."/>
            <person name="Macias A.M."/>
            <person name="Hajek A.E."/>
            <person name="De Bivort B.L."/>
            <person name="Kasson M.T."/>
            <person name="De Fine Licht H.H."/>
            <person name="Stajich J.E."/>
        </authorList>
    </citation>
    <scope>NUCLEOTIDE SEQUENCE</scope>
    <source>
        <strain evidence="1">Berkeley</strain>
    </source>
</reference>
<comment type="caution">
    <text evidence="1">The sequence shown here is derived from an EMBL/GenBank/DDBJ whole genome shotgun (WGS) entry which is preliminary data.</text>
</comment>
<protein>
    <submittedName>
        <fullName evidence="1">Uncharacterized protein</fullName>
    </submittedName>
</protein>
<sequence length="130" mass="15061">MLADGFNTPCEGIVHELELCIQGVFQKIDVMVFAHNQYNLLIGQKTLKDFMINTNYKNDYWTMRKDRNLMPLPISYMDPTSHLNPYLGADPVSLTFLCQELLDMLDFNSNLTMDRQIPYITWSVSSKTSQ</sequence>
<organism evidence="1 2">
    <name type="scientific">Entomophthora muscae</name>
    <dbReference type="NCBI Taxonomy" id="34485"/>
    <lineage>
        <taxon>Eukaryota</taxon>
        <taxon>Fungi</taxon>
        <taxon>Fungi incertae sedis</taxon>
        <taxon>Zoopagomycota</taxon>
        <taxon>Entomophthoromycotina</taxon>
        <taxon>Entomophthoromycetes</taxon>
        <taxon>Entomophthorales</taxon>
        <taxon>Entomophthoraceae</taxon>
        <taxon>Entomophthora</taxon>
    </lineage>
</organism>
<proteinExistence type="predicted"/>
<name>A0ACC2T6B3_9FUNG</name>
<keyword evidence="2" id="KW-1185">Reference proteome</keyword>